<dbReference type="CDD" id="cd07302">
    <property type="entry name" value="CHD"/>
    <property type="match status" value="1"/>
</dbReference>
<reference evidence="3 4" key="1">
    <citation type="submission" date="2022-04" db="EMBL/GenBank/DDBJ databases">
        <authorList>
            <person name="Ye Y.-Q."/>
            <person name="Du Z.-J."/>
        </authorList>
    </citation>
    <scope>NUCLEOTIDE SEQUENCE [LARGE SCALE GENOMIC DNA]</scope>
    <source>
        <strain evidence="3 4">A6E488</strain>
    </source>
</reference>
<protein>
    <recommendedName>
        <fullName evidence="2">Guanylate cyclase domain-containing protein</fullName>
    </recommendedName>
</protein>
<evidence type="ECO:0000259" key="2">
    <source>
        <dbReference type="PROSITE" id="PS50125"/>
    </source>
</evidence>
<dbReference type="Pfam" id="PF13432">
    <property type="entry name" value="TPR_16"/>
    <property type="match status" value="1"/>
</dbReference>
<organism evidence="3 4">
    <name type="scientific">Microbaculum marinisediminis</name>
    <dbReference type="NCBI Taxonomy" id="2931392"/>
    <lineage>
        <taxon>Bacteria</taxon>
        <taxon>Pseudomonadati</taxon>
        <taxon>Pseudomonadota</taxon>
        <taxon>Alphaproteobacteria</taxon>
        <taxon>Hyphomicrobiales</taxon>
        <taxon>Tepidamorphaceae</taxon>
        <taxon>Microbaculum</taxon>
    </lineage>
</organism>
<evidence type="ECO:0000313" key="4">
    <source>
        <dbReference type="Proteomes" id="UP001320898"/>
    </source>
</evidence>
<accession>A0AAW5QTF2</accession>
<dbReference type="AlphaFoldDB" id="A0AAW5QTF2"/>
<dbReference type="RefSeq" id="WP_261614802.1">
    <property type="nucleotide sequence ID" value="NZ_JALIDZ010000002.1"/>
</dbReference>
<gene>
    <name evidence="3" type="ORF">MUB46_05115</name>
</gene>
<dbReference type="EMBL" id="JALIDZ010000002">
    <property type="protein sequence ID" value="MCT8971235.1"/>
    <property type="molecule type" value="Genomic_DNA"/>
</dbReference>
<evidence type="ECO:0000313" key="3">
    <source>
        <dbReference type="EMBL" id="MCT8971235.1"/>
    </source>
</evidence>
<dbReference type="GO" id="GO:0035556">
    <property type="term" value="P:intracellular signal transduction"/>
    <property type="evidence" value="ECO:0007669"/>
    <property type="project" value="InterPro"/>
</dbReference>
<dbReference type="PANTHER" id="PTHR43081">
    <property type="entry name" value="ADENYLATE CYCLASE, TERMINAL-DIFFERENTIATION SPECIFIC-RELATED"/>
    <property type="match status" value="1"/>
</dbReference>
<dbReference type="Gene3D" id="3.30.70.1230">
    <property type="entry name" value="Nucleotide cyclase"/>
    <property type="match status" value="1"/>
</dbReference>
<dbReference type="SUPFAM" id="SSF55073">
    <property type="entry name" value="Nucleotide cyclase"/>
    <property type="match status" value="1"/>
</dbReference>
<dbReference type="InterPro" id="IPR011990">
    <property type="entry name" value="TPR-like_helical_dom_sf"/>
</dbReference>
<dbReference type="GO" id="GO:0006171">
    <property type="term" value="P:cAMP biosynthetic process"/>
    <property type="evidence" value="ECO:0007669"/>
    <property type="project" value="TreeGrafter"/>
</dbReference>
<dbReference type="SMART" id="SM00028">
    <property type="entry name" value="TPR"/>
    <property type="match status" value="4"/>
</dbReference>
<dbReference type="InterPro" id="IPR029787">
    <property type="entry name" value="Nucleotide_cyclase"/>
</dbReference>
<dbReference type="PROSITE" id="PS50125">
    <property type="entry name" value="GUANYLATE_CYCLASE_2"/>
    <property type="match status" value="1"/>
</dbReference>
<dbReference type="Gene3D" id="1.25.40.10">
    <property type="entry name" value="Tetratricopeptide repeat domain"/>
    <property type="match status" value="2"/>
</dbReference>
<feature type="repeat" description="TPR" evidence="1">
    <location>
        <begin position="448"/>
        <end position="481"/>
    </location>
</feature>
<sequence>MERKLVAILSTDVAGYSRLTALDEEGTLRTLATYQQIISELTGEHDGRVFANAGDSAVAEFLSPVQALRCAVAIQRSLSRHNKDLDPGRRIAFRIGINLGDVVSENGNLLGDGVNVAARLQEIATPGGICISGSIREQIYGKANFRLTHLGERTLKNIPRPVSVYRVDWEAEDPSESGILGGALTLPDKPSIVVLPFVNMSGDPEQQYFADGITEDIITALSRHRWFFVIARNTSFTYKDHAVDIKKIAADLGVRYVLEGSVRKVGDRVRITGQLIDAETNAHLWAERYDRSYEDVFAIQDEITENVVGAIEPEILMGEGRRAIQQTKTDPDAFACCSRGMWHHYQFTRDDFAEAERWVRQAIEIDPRYARGYMALARILFGKCIFSWTTDVDAERLEILRLAERAVALDARDPYCQYALFAGAILSRDHQAALAAAQRAIDLNPNFALGHLALGWVRIYMGNFDAALDPLLRALRLSPQDPIGFLFTSRIALAHYHLGNYEEALHFANLALASRRLHWVLIVAIASLARLGRLDEASALAGELPEVAPPDPAGYWESVHPYADPDDRQHLYEGLRKAGLAL</sequence>
<keyword evidence="4" id="KW-1185">Reference proteome</keyword>
<dbReference type="Pfam" id="PF00211">
    <property type="entry name" value="Guanylate_cyc"/>
    <property type="match status" value="1"/>
</dbReference>
<dbReference type="PANTHER" id="PTHR43081:SF19">
    <property type="entry name" value="PH-SENSITIVE ADENYLATE CYCLASE RV1264"/>
    <property type="match status" value="1"/>
</dbReference>
<feature type="domain" description="Guanylate cyclase" evidence="2">
    <location>
        <begin position="7"/>
        <end position="121"/>
    </location>
</feature>
<proteinExistence type="predicted"/>
<evidence type="ECO:0000256" key="1">
    <source>
        <dbReference type="PROSITE-ProRule" id="PRU00339"/>
    </source>
</evidence>
<dbReference type="SUPFAM" id="SSF81901">
    <property type="entry name" value="HCP-like"/>
    <property type="match status" value="1"/>
</dbReference>
<name>A0AAW5QTF2_9HYPH</name>
<dbReference type="PROSITE" id="PS50005">
    <property type="entry name" value="TPR"/>
    <property type="match status" value="1"/>
</dbReference>
<dbReference type="Proteomes" id="UP001320898">
    <property type="component" value="Unassembled WGS sequence"/>
</dbReference>
<dbReference type="GO" id="GO:0004016">
    <property type="term" value="F:adenylate cyclase activity"/>
    <property type="evidence" value="ECO:0007669"/>
    <property type="project" value="UniProtKB-ARBA"/>
</dbReference>
<dbReference type="InterPro" id="IPR001054">
    <property type="entry name" value="A/G_cyclase"/>
</dbReference>
<dbReference type="Gene3D" id="3.40.50.10070">
    <property type="entry name" value="TolB, N-terminal domain"/>
    <property type="match status" value="1"/>
</dbReference>
<keyword evidence="1" id="KW-0802">TPR repeat</keyword>
<comment type="caution">
    <text evidence="3">The sequence shown here is derived from an EMBL/GenBank/DDBJ whole genome shotgun (WGS) entry which is preliminary data.</text>
</comment>
<dbReference type="InterPro" id="IPR050697">
    <property type="entry name" value="Adenylyl/Guanylyl_Cyclase_3/4"/>
</dbReference>
<dbReference type="InterPro" id="IPR019734">
    <property type="entry name" value="TPR_rpt"/>
</dbReference>